<gene>
    <name evidence="2" type="ORF">THAOC_01122</name>
</gene>
<feature type="region of interest" description="Disordered" evidence="1">
    <location>
        <begin position="50"/>
        <end position="83"/>
    </location>
</feature>
<protein>
    <submittedName>
        <fullName evidence="2">Uncharacterized protein</fullName>
    </submittedName>
</protein>
<evidence type="ECO:0000313" key="3">
    <source>
        <dbReference type="Proteomes" id="UP000266841"/>
    </source>
</evidence>
<proteinExistence type="predicted"/>
<reference evidence="2 3" key="1">
    <citation type="journal article" date="2012" name="Genome Biol.">
        <title>Genome and low-iron response of an oceanic diatom adapted to chronic iron limitation.</title>
        <authorList>
            <person name="Lommer M."/>
            <person name="Specht M."/>
            <person name="Roy A.S."/>
            <person name="Kraemer L."/>
            <person name="Andreson R."/>
            <person name="Gutowska M.A."/>
            <person name="Wolf J."/>
            <person name="Bergner S.V."/>
            <person name="Schilhabel M.B."/>
            <person name="Klostermeier U.C."/>
            <person name="Beiko R.G."/>
            <person name="Rosenstiel P."/>
            <person name="Hippler M."/>
            <person name="Laroche J."/>
        </authorList>
    </citation>
    <scope>NUCLEOTIDE SEQUENCE [LARGE SCALE GENOMIC DNA]</scope>
    <source>
        <strain evidence="2 3">CCMP1005</strain>
    </source>
</reference>
<evidence type="ECO:0000313" key="2">
    <source>
        <dbReference type="EMBL" id="EJK77070.1"/>
    </source>
</evidence>
<keyword evidence="3" id="KW-1185">Reference proteome</keyword>
<dbReference type="AlphaFoldDB" id="K0THU3"/>
<evidence type="ECO:0000256" key="1">
    <source>
        <dbReference type="SAM" id="MobiDB-lite"/>
    </source>
</evidence>
<feature type="non-terminal residue" evidence="2">
    <location>
        <position position="1"/>
    </location>
</feature>
<comment type="caution">
    <text evidence="2">The sequence shown here is derived from an EMBL/GenBank/DDBJ whole genome shotgun (WGS) entry which is preliminary data.</text>
</comment>
<organism evidence="2 3">
    <name type="scientific">Thalassiosira oceanica</name>
    <name type="common">Marine diatom</name>
    <dbReference type="NCBI Taxonomy" id="159749"/>
    <lineage>
        <taxon>Eukaryota</taxon>
        <taxon>Sar</taxon>
        <taxon>Stramenopiles</taxon>
        <taxon>Ochrophyta</taxon>
        <taxon>Bacillariophyta</taxon>
        <taxon>Coscinodiscophyceae</taxon>
        <taxon>Thalassiosirophycidae</taxon>
        <taxon>Thalassiosirales</taxon>
        <taxon>Thalassiosiraceae</taxon>
        <taxon>Thalassiosira</taxon>
    </lineage>
</organism>
<dbReference type="Proteomes" id="UP000266841">
    <property type="component" value="Unassembled WGS sequence"/>
</dbReference>
<name>K0THU3_THAOC</name>
<accession>K0THU3</accession>
<sequence>NNCWGVWATWRTKGPDVYAGCIWKWADGNGDTNDRVYSREESDDLQDVKACDQLGPEDPDPGNARQVEGNEPVSGYGKGRRGGRADVHVWVPVQGQHVRTGLVIGTLQKCKDKLCIVEKALVLSSTALRQIQKTSNPKNVTWVL</sequence>
<dbReference type="EMBL" id="AGNL01001344">
    <property type="protein sequence ID" value="EJK77070.1"/>
    <property type="molecule type" value="Genomic_DNA"/>
</dbReference>